<reference evidence="4 5" key="1">
    <citation type="journal article" date="2017" name="ISME J.">
        <title>Energy and carbon metabolisms in a deep terrestrial subsurface fluid microbial community.</title>
        <authorList>
            <person name="Momper L."/>
            <person name="Jungbluth S.P."/>
            <person name="Lee M.D."/>
            <person name="Amend J.P."/>
        </authorList>
    </citation>
    <scope>NUCLEOTIDE SEQUENCE [LARGE SCALE GENOMIC DNA]</scope>
    <source>
        <strain evidence="4">SURF_26</strain>
    </source>
</reference>
<dbReference type="PIRSF" id="PIRSF019254">
    <property type="entry name" value="CFP29"/>
    <property type="match status" value="1"/>
</dbReference>
<evidence type="ECO:0000256" key="3">
    <source>
        <dbReference type="ARBA" id="ARBA00033787"/>
    </source>
</evidence>
<dbReference type="Gene3D" id="3.30.2320.10">
    <property type="entry name" value="hypothetical protein PF0899 domain"/>
    <property type="match status" value="1"/>
</dbReference>
<proteinExistence type="inferred from homology"/>
<sequence>MSDILKRSIAPITSDAWSVLESQAKLTLKDTLSARKMVDFSGPHGWDYSGVAVGLVKVYPSEPIPGVKWGLREIQPLIEYRIPFKLNIWELDNISRGMKNPDLESLLSAAKKAALFEDTVVYQGFTDANVTGILKSSPHTPVQLPSKIDDLQGVVEDAVAALRASGIGGPYSLVLGFEPYKMLLKAHDCGYSLYQRIKELLGGHIVLSFAIDGGVLLSSRGGDFEMTVGQDLSIGYQSHCSENVELYFTESFTFQVLTPEAAIGLAVPKKK</sequence>
<evidence type="ECO:0000313" key="4">
    <source>
        <dbReference type="EMBL" id="RJP56142.1"/>
    </source>
</evidence>
<dbReference type="Pfam" id="PF04454">
    <property type="entry name" value="Linocin_M18"/>
    <property type="match status" value="1"/>
</dbReference>
<evidence type="ECO:0000256" key="2">
    <source>
        <dbReference type="ARBA" id="ARBA00033743"/>
    </source>
</evidence>
<keyword evidence="3" id="KW-1284">Encapsulin nanocompartment</keyword>
<dbReference type="NCBIfam" id="NF041155">
    <property type="entry name" value="encap_f1"/>
    <property type="match status" value="1"/>
</dbReference>
<comment type="caution">
    <text evidence="4">The sequence shown here is derived from an EMBL/GenBank/DDBJ whole genome shotgun (WGS) entry which is preliminary data.</text>
</comment>
<evidence type="ECO:0000256" key="1">
    <source>
        <dbReference type="ARBA" id="ARBA00033738"/>
    </source>
</evidence>
<dbReference type="AlphaFoldDB" id="A0A3A4QU19"/>
<dbReference type="PANTHER" id="PTHR37165:SF1">
    <property type="entry name" value="TYPE 1 ENCAPSULIN SHELL PROTEIN"/>
    <property type="match status" value="1"/>
</dbReference>
<dbReference type="InterPro" id="IPR007544">
    <property type="entry name" value="ENCAP"/>
</dbReference>
<organism evidence="4 5">
    <name type="scientific">Candidatus Auribacter fodinae</name>
    <dbReference type="NCBI Taxonomy" id="2093366"/>
    <lineage>
        <taxon>Bacteria</taxon>
        <taxon>Pseudomonadati</taxon>
        <taxon>Candidatus Auribacterota</taxon>
        <taxon>Candidatus Auribacteria</taxon>
        <taxon>Candidatus Auribacterales</taxon>
        <taxon>Candidatus Auribacteraceae</taxon>
        <taxon>Candidatus Auribacter</taxon>
    </lineage>
</organism>
<dbReference type="EMBL" id="QZJZ01000101">
    <property type="protein sequence ID" value="RJP56142.1"/>
    <property type="molecule type" value="Genomic_DNA"/>
</dbReference>
<comment type="similarity">
    <text evidence="2">Belongs to the encapsulin family. Family 1 subfamily.</text>
</comment>
<dbReference type="PANTHER" id="PTHR37165">
    <property type="entry name" value="PEPTIDASE U56 FAMILY"/>
    <property type="match status" value="1"/>
</dbReference>
<comment type="subcellular location">
    <subcellularLocation>
        <location evidence="1">Encapsulin nanocompartment</location>
    </subcellularLocation>
</comment>
<protein>
    <submittedName>
        <fullName evidence="4">Bacteriocin</fullName>
    </submittedName>
</protein>
<evidence type="ECO:0000313" key="5">
    <source>
        <dbReference type="Proteomes" id="UP000266426"/>
    </source>
</evidence>
<dbReference type="Proteomes" id="UP000266426">
    <property type="component" value="Unassembled WGS sequence"/>
</dbReference>
<name>A0A3A4QU19_9BACT</name>
<dbReference type="InterPro" id="IPR051429">
    <property type="entry name" value="Encapsulin_nc"/>
</dbReference>
<dbReference type="GO" id="GO:0140737">
    <property type="term" value="C:encapsulin nanocompartment"/>
    <property type="evidence" value="ECO:0007669"/>
    <property type="project" value="UniProtKB-SubCell"/>
</dbReference>
<dbReference type="Gene3D" id="3.30.2400.30">
    <property type="match status" value="1"/>
</dbReference>
<gene>
    <name evidence="4" type="ORF">C4541_12860</name>
</gene>
<accession>A0A3A4QU19</accession>